<proteinExistence type="predicted"/>
<feature type="compositionally biased region" description="Basic residues" evidence="1">
    <location>
        <begin position="43"/>
        <end position="52"/>
    </location>
</feature>
<comment type="caution">
    <text evidence="2">The sequence shown here is derived from an EMBL/GenBank/DDBJ whole genome shotgun (WGS) entry which is preliminary data.</text>
</comment>
<evidence type="ECO:0000313" key="2">
    <source>
        <dbReference type="EMBL" id="GAH84257.1"/>
    </source>
</evidence>
<organism evidence="2">
    <name type="scientific">marine sediment metagenome</name>
    <dbReference type="NCBI Taxonomy" id="412755"/>
    <lineage>
        <taxon>unclassified sequences</taxon>
        <taxon>metagenomes</taxon>
        <taxon>ecological metagenomes</taxon>
    </lineage>
</organism>
<dbReference type="AlphaFoldDB" id="X1IRA4"/>
<gene>
    <name evidence="2" type="ORF">S03H2_55940</name>
</gene>
<feature type="region of interest" description="Disordered" evidence="1">
    <location>
        <begin position="43"/>
        <end position="102"/>
    </location>
</feature>
<feature type="non-terminal residue" evidence="2">
    <location>
        <position position="142"/>
    </location>
</feature>
<feature type="compositionally biased region" description="Basic and acidic residues" evidence="1">
    <location>
        <begin position="53"/>
        <end position="69"/>
    </location>
</feature>
<evidence type="ECO:0000256" key="1">
    <source>
        <dbReference type="SAM" id="MobiDB-lite"/>
    </source>
</evidence>
<sequence>MPKAEMHQSEPAYLEAFDKWILSARTMVAAWLAGRIEMFKRKKSVRQLHRNQRRPDGKAKPSAERRPFRDNAGSQSKPAVGGVTPERDGQVHIQQLAQEEDVGPFRIDRDGAVKLMANEILGVPTYIKVGHINGDVFDNRRC</sequence>
<accession>X1IRA4</accession>
<reference evidence="2" key="1">
    <citation type="journal article" date="2014" name="Front. Microbiol.">
        <title>High frequency of phylogenetically diverse reductive dehalogenase-homologous genes in deep subseafloor sedimentary metagenomes.</title>
        <authorList>
            <person name="Kawai M."/>
            <person name="Futagami T."/>
            <person name="Toyoda A."/>
            <person name="Takaki Y."/>
            <person name="Nishi S."/>
            <person name="Hori S."/>
            <person name="Arai W."/>
            <person name="Tsubouchi T."/>
            <person name="Morono Y."/>
            <person name="Uchiyama I."/>
            <person name="Ito T."/>
            <person name="Fujiyama A."/>
            <person name="Inagaki F."/>
            <person name="Takami H."/>
        </authorList>
    </citation>
    <scope>NUCLEOTIDE SEQUENCE</scope>
    <source>
        <strain evidence="2">Expedition CK06-06</strain>
    </source>
</reference>
<name>X1IRA4_9ZZZZ</name>
<protein>
    <submittedName>
        <fullName evidence="2">Uncharacterized protein</fullName>
    </submittedName>
</protein>
<dbReference type="EMBL" id="BARU01035770">
    <property type="protein sequence ID" value="GAH84257.1"/>
    <property type="molecule type" value="Genomic_DNA"/>
</dbReference>